<feature type="domain" description="Amidohydrolase-related" evidence="5">
    <location>
        <begin position="52"/>
        <end position="384"/>
    </location>
</feature>
<gene>
    <name evidence="6" type="primary">nagA_11</name>
    <name evidence="6" type="ORF">SDC9_55178</name>
</gene>
<dbReference type="InterPro" id="IPR003764">
    <property type="entry name" value="GlcNAc_6-P_deAcase"/>
</dbReference>
<dbReference type="PANTHER" id="PTHR11113:SF14">
    <property type="entry name" value="N-ACETYLGLUCOSAMINE-6-PHOSPHATE DEACETYLASE"/>
    <property type="match status" value="1"/>
</dbReference>
<dbReference type="NCBIfam" id="TIGR00221">
    <property type="entry name" value="nagA"/>
    <property type="match status" value="1"/>
</dbReference>
<dbReference type="InterPro" id="IPR006680">
    <property type="entry name" value="Amidohydro-rel"/>
</dbReference>
<accession>A0A644WYG2</accession>
<dbReference type="GO" id="GO:0008448">
    <property type="term" value="F:N-acetylglucosamine-6-phosphate deacetylase activity"/>
    <property type="evidence" value="ECO:0007669"/>
    <property type="project" value="UniProtKB-EC"/>
</dbReference>
<keyword evidence="2" id="KW-0479">Metal-binding</keyword>
<evidence type="ECO:0000256" key="3">
    <source>
        <dbReference type="ARBA" id="ARBA00022801"/>
    </source>
</evidence>
<keyword evidence="3 6" id="KW-0378">Hydrolase</keyword>
<evidence type="ECO:0000259" key="5">
    <source>
        <dbReference type="Pfam" id="PF01979"/>
    </source>
</evidence>
<dbReference type="AlphaFoldDB" id="A0A644WYG2"/>
<dbReference type="EC" id="3.5.1.25" evidence="6"/>
<organism evidence="6">
    <name type="scientific">bioreactor metagenome</name>
    <dbReference type="NCBI Taxonomy" id="1076179"/>
    <lineage>
        <taxon>unclassified sequences</taxon>
        <taxon>metagenomes</taxon>
        <taxon>ecological metagenomes</taxon>
    </lineage>
</organism>
<evidence type="ECO:0000256" key="1">
    <source>
        <dbReference type="ARBA" id="ARBA00010716"/>
    </source>
</evidence>
<dbReference type="CDD" id="cd00854">
    <property type="entry name" value="NagA"/>
    <property type="match status" value="1"/>
</dbReference>
<dbReference type="Pfam" id="PF01979">
    <property type="entry name" value="Amidohydro_1"/>
    <property type="match status" value="1"/>
</dbReference>
<dbReference type="GO" id="GO:0006046">
    <property type="term" value="P:N-acetylglucosamine catabolic process"/>
    <property type="evidence" value="ECO:0007669"/>
    <property type="project" value="TreeGrafter"/>
</dbReference>
<protein>
    <submittedName>
        <fullName evidence="6">N-acetylglucosamine-6-phosphate deacetylase</fullName>
        <ecNumber evidence="6">3.5.1.25</ecNumber>
    </submittedName>
</protein>
<dbReference type="SUPFAM" id="SSF51556">
    <property type="entry name" value="Metallo-dependent hydrolases"/>
    <property type="match status" value="1"/>
</dbReference>
<proteinExistence type="inferred from homology"/>
<dbReference type="PANTHER" id="PTHR11113">
    <property type="entry name" value="N-ACETYLGLUCOSAMINE-6-PHOSPHATE DEACETYLASE"/>
    <property type="match status" value="1"/>
</dbReference>
<reference evidence="6" key="1">
    <citation type="submission" date="2019-08" db="EMBL/GenBank/DDBJ databases">
        <authorList>
            <person name="Kucharzyk K."/>
            <person name="Murdoch R.W."/>
            <person name="Higgins S."/>
            <person name="Loffler F."/>
        </authorList>
    </citation>
    <scope>NUCLEOTIDE SEQUENCE</scope>
</reference>
<dbReference type="InterPro" id="IPR011059">
    <property type="entry name" value="Metal-dep_hydrolase_composite"/>
</dbReference>
<evidence type="ECO:0000256" key="4">
    <source>
        <dbReference type="ARBA" id="ARBA00023277"/>
    </source>
</evidence>
<dbReference type="Gene3D" id="3.20.20.140">
    <property type="entry name" value="Metal-dependent hydrolases"/>
    <property type="match status" value="1"/>
</dbReference>
<evidence type="ECO:0000256" key="2">
    <source>
        <dbReference type="ARBA" id="ARBA00022723"/>
    </source>
</evidence>
<keyword evidence="4" id="KW-0119">Carbohydrate metabolism</keyword>
<dbReference type="EMBL" id="VSSQ01001498">
    <property type="protein sequence ID" value="MPM08862.1"/>
    <property type="molecule type" value="Genomic_DNA"/>
</dbReference>
<name>A0A644WYG2_9ZZZZ</name>
<comment type="caution">
    <text evidence="6">The sequence shown here is derived from an EMBL/GenBank/DDBJ whole genome shotgun (WGS) entry which is preliminary data.</text>
</comment>
<dbReference type="InterPro" id="IPR032466">
    <property type="entry name" value="Metal_Hydrolase"/>
</dbReference>
<dbReference type="Gene3D" id="2.30.40.10">
    <property type="entry name" value="Urease, subunit C, domain 1"/>
    <property type="match status" value="1"/>
</dbReference>
<sequence>MGCILTAKRLLLPDGELEHGAALVQNGRISAVGTAEEFHGADFPLLDCGEHILSPGFFDLHIHGCMGRVADESEEAVNLLAGYLPRTGTTSFLATAMTARGCKHASSAIAAQRAGKVPGAVIRGIYMEGPFLSPRKLAGAEGADQDIVAPSLLALEEILAIGDGNIRVMGLGVELDGASEIMRALKSRGIVVSAAHTRAEYADILAAKANGMTHATHLYNVMSGLHHRRPGVVGAVLTCDDITTELICDGVHLHPAAIEVALRCKGSDRIAMITDMTLGGLPDGEYDNGTVQIEVRDNIACFKGANPEADHALAGSTRPMLSGVKTVVSLGYPLFEAVKMASLTPARIAGLDAEIGSIQAGKSADFAVFDEAFSPVFTMIRGEIAFQRDDSPSQNWRA</sequence>
<comment type="similarity">
    <text evidence="1">Belongs to the metallo-dependent hydrolases superfamily. NagA family.</text>
</comment>
<dbReference type="SUPFAM" id="SSF51338">
    <property type="entry name" value="Composite domain of metallo-dependent hydrolases"/>
    <property type="match status" value="1"/>
</dbReference>
<dbReference type="GO" id="GO:0046872">
    <property type="term" value="F:metal ion binding"/>
    <property type="evidence" value="ECO:0007669"/>
    <property type="project" value="UniProtKB-KW"/>
</dbReference>
<dbReference type="PIRSF" id="PIRSF038994">
    <property type="entry name" value="NagA"/>
    <property type="match status" value="1"/>
</dbReference>
<evidence type="ECO:0000313" key="6">
    <source>
        <dbReference type="EMBL" id="MPM08862.1"/>
    </source>
</evidence>